<comment type="caution">
    <text evidence="3">The sequence shown here is derived from an EMBL/GenBank/DDBJ whole genome shotgun (WGS) entry which is preliminary data.</text>
</comment>
<dbReference type="SUPFAM" id="SSF50985">
    <property type="entry name" value="RCC1/BLIP-II"/>
    <property type="match status" value="1"/>
</dbReference>
<gene>
    <name evidence="3" type="ORF">HDK90DRAFT_503914</name>
</gene>
<dbReference type="PANTHER" id="PTHR45982">
    <property type="entry name" value="REGULATOR OF CHROMOSOME CONDENSATION"/>
    <property type="match status" value="1"/>
</dbReference>
<evidence type="ECO:0000256" key="2">
    <source>
        <dbReference type="SAM" id="MobiDB-lite"/>
    </source>
</evidence>
<name>A0ABR1YLC5_9PEZI</name>
<protein>
    <submittedName>
        <fullName evidence="3">Regulator of chromosome condensation 1/beta-lactamase-inhibitor protein II</fullName>
    </submittedName>
</protein>
<dbReference type="SUPFAM" id="SSF81383">
    <property type="entry name" value="F-box domain"/>
    <property type="match status" value="1"/>
</dbReference>
<evidence type="ECO:0000313" key="4">
    <source>
        <dbReference type="Proteomes" id="UP001492380"/>
    </source>
</evidence>
<dbReference type="Gene3D" id="2.130.10.30">
    <property type="entry name" value="Regulator of chromosome condensation 1/beta-lactamase-inhibitor protein II"/>
    <property type="match status" value="2"/>
</dbReference>
<sequence>MAQEESSGAEPGTPLTERSKDIVLLVVQHLDARSFLALARTCRGFYQESFRLDPVYWSQATRRAFRLPNQPAVELNGRLWSSLYRRLLTQTHVFTWGNNDHGALGQDEVEDNEDPPRRFPRLRGPILRHAPRPPRRQPIPHRAYPSEMVGSKELGTIADMQCGGWSTTLLTSRGALHTAGTIGNEFVGGNNLQPLAYPPGYPKPTEREDEVVTIRQFSAGRAHILALSDSGRIWSWYSIKEPCRRITFLHVDLTTTRSASRNHDERGIVRKVVAGWNASSAYIDGSGIILWKPHGRNSNAVNDKTADTVEIAESIQVPKTTYTRPFRSTYREPDEATAELGLNVGEVVNHIVLEHFVIFVTDIGKFFAARFEWDDEGNGGTCAGVVELAALSTVPDKKQKVDIQGSFRSFAAFTHGGEVITGTQDYLNACFERGPNNADIDGLKRIPALQKTGVISVAFGDHHYHALKKDGSILSFGRESQACGSLGLGGEGEAEKRLRGQYYDRQRTDVLLVQHAYTTGRQVWFDEVKRKWITYLMSGGYDPLEAQPRIRLTADPYGRAMGEVSEWIEQQGRDWDKHPEFAHVNEDGLGSHFALTVAAAGWHSGAVVLVNEELAKRLWYRWADHHFPRIVLSDGTELPGSVPLDQWKGGVRPEWVLDQEFS</sequence>
<dbReference type="EMBL" id="JBBWRZ010000007">
    <property type="protein sequence ID" value="KAK8232066.1"/>
    <property type="molecule type" value="Genomic_DNA"/>
</dbReference>
<reference evidence="3 4" key="1">
    <citation type="submission" date="2024-04" db="EMBL/GenBank/DDBJ databases">
        <title>Phyllosticta paracitricarpa is synonymous to the EU quarantine fungus P. citricarpa based on phylogenomic analyses.</title>
        <authorList>
            <consortium name="Lawrence Berkeley National Laboratory"/>
            <person name="Van Ingen-Buijs V.A."/>
            <person name="Van Westerhoven A.C."/>
            <person name="Haridas S."/>
            <person name="Skiadas P."/>
            <person name="Martin F."/>
            <person name="Groenewald J.Z."/>
            <person name="Crous P.W."/>
            <person name="Seidl M.F."/>
        </authorList>
    </citation>
    <scope>NUCLEOTIDE SEQUENCE [LARGE SCALE GENOMIC DNA]</scope>
    <source>
        <strain evidence="3 4">CBS 123374</strain>
    </source>
</reference>
<dbReference type="InterPro" id="IPR009091">
    <property type="entry name" value="RCC1/BLIP-II"/>
</dbReference>
<feature type="compositionally biased region" description="Basic residues" evidence="2">
    <location>
        <begin position="129"/>
        <end position="139"/>
    </location>
</feature>
<evidence type="ECO:0000313" key="3">
    <source>
        <dbReference type="EMBL" id="KAK8232066.1"/>
    </source>
</evidence>
<evidence type="ECO:0000256" key="1">
    <source>
        <dbReference type="PROSITE-ProRule" id="PRU00235"/>
    </source>
</evidence>
<organism evidence="3 4">
    <name type="scientific">Phyllosticta capitalensis</name>
    <dbReference type="NCBI Taxonomy" id="121624"/>
    <lineage>
        <taxon>Eukaryota</taxon>
        <taxon>Fungi</taxon>
        <taxon>Dikarya</taxon>
        <taxon>Ascomycota</taxon>
        <taxon>Pezizomycotina</taxon>
        <taxon>Dothideomycetes</taxon>
        <taxon>Dothideomycetes incertae sedis</taxon>
        <taxon>Botryosphaeriales</taxon>
        <taxon>Phyllostictaceae</taxon>
        <taxon>Phyllosticta</taxon>
    </lineage>
</organism>
<feature type="repeat" description="RCC1" evidence="1">
    <location>
        <begin position="91"/>
        <end position="173"/>
    </location>
</feature>
<keyword evidence="4" id="KW-1185">Reference proteome</keyword>
<dbReference type="InterPro" id="IPR000408">
    <property type="entry name" value="Reg_chr_condens"/>
</dbReference>
<dbReference type="InterPro" id="IPR051553">
    <property type="entry name" value="Ran_GTPase-activating"/>
</dbReference>
<dbReference type="InterPro" id="IPR036047">
    <property type="entry name" value="F-box-like_dom_sf"/>
</dbReference>
<dbReference type="Proteomes" id="UP001492380">
    <property type="component" value="Unassembled WGS sequence"/>
</dbReference>
<accession>A0ABR1YLC5</accession>
<proteinExistence type="predicted"/>
<dbReference type="PROSITE" id="PS50012">
    <property type="entry name" value="RCC1_3"/>
    <property type="match status" value="1"/>
</dbReference>
<dbReference type="PANTHER" id="PTHR45982:SF3">
    <property type="entry name" value="F-BOX PROTEIN POF9"/>
    <property type="match status" value="1"/>
</dbReference>
<feature type="region of interest" description="Disordered" evidence="2">
    <location>
        <begin position="99"/>
        <end position="143"/>
    </location>
</feature>